<comment type="subcellular location">
    <subcellularLocation>
        <location evidence="1">Cell membrane</location>
        <topology evidence="1">Multi-pass membrane protein</topology>
    </subcellularLocation>
</comment>
<keyword evidence="2" id="KW-1003">Cell membrane</keyword>
<evidence type="ECO:0000256" key="2">
    <source>
        <dbReference type="ARBA" id="ARBA00022475"/>
    </source>
</evidence>
<protein>
    <submittedName>
        <fullName evidence="8">Membrane protein</fullName>
    </submittedName>
</protein>
<keyword evidence="9" id="KW-1185">Reference proteome</keyword>
<evidence type="ECO:0000259" key="7">
    <source>
        <dbReference type="Pfam" id="PF12823"/>
    </source>
</evidence>
<keyword evidence="4 6" id="KW-1133">Transmembrane helix</keyword>
<organism evidence="8 9">
    <name type="scientific">Pilimelia anulata</name>
    <dbReference type="NCBI Taxonomy" id="53371"/>
    <lineage>
        <taxon>Bacteria</taxon>
        <taxon>Bacillati</taxon>
        <taxon>Actinomycetota</taxon>
        <taxon>Actinomycetes</taxon>
        <taxon>Micromonosporales</taxon>
        <taxon>Micromonosporaceae</taxon>
        <taxon>Pilimelia</taxon>
    </lineage>
</organism>
<dbReference type="PANTHER" id="PTHR40077:SF1">
    <property type="entry name" value="MEMBRANE PROTEIN"/>
    <property type="match status" value="1"/>
</dbReference>
<evidence type="ECO:0000256" key="1">
    <source>
        <dbReference type="ARBA" id="ARBA00004651"/>
    </source>
</evidence>
<dbReference type="InterPro" id="IPR023845">
    <property type="entry name" value="DUF3817_TM"/>
</dbReference>
<accession>A0A8J3FDE6</accession>
<feature type="domain" description="DUF3817" evidence="7">
    <location>
        <begin position="5"/>
        <end position="91"/>
    </location>
</feature>
<reference evidence="8" key="1">
    <citation type="journal article" date="2014" name="Int. J. Syst. Evol. Microbiol.">
        <title>Complete genome sequence of Corynebacterium casei LMG S-19264T (=DSM 44701T), isolated from a smear-ripened cheese.</title>
        <authorList>
            <consortium name="US DOE Joint Genome Institute (JGI-PGF)"/>
            <person name="Walter F."/>
            <person name="Albersmeier A."/>
            <person name="Kalinowski J."/>
            <person name="Ruckert C."/>
        </authorList>
    </citation>
    <scope>NUCLEOTIDE SEQUENCE</scope>
    <source>
        <strain evidence="8">JCM 3090</strain>
    </source>
</reference>
<dbReference type="PANTHER" id="PTHR40077">
    <property type="entry name" value="MEMBRANE PROTEIN-RELATED"/>
    <property type="match status" value="1"/>
</dbReference>
<evidence type="ECO:0000313" key="8">
    <source>
        <dbReference type="EMBL" id="GGJ95880.1"/>
    </source>
</evidence>
<evidence type="ECO:0000256" key="4">
    <source>
        <dbReference type="ARBA" id="ARBA00022989"/>
    </source>
</evidence>
<keyword evidence="5 6" id="KW-0472">Membrane</keyword>
<dbReference type="RefSeq" id="WP_189170485.1">
    <property type="nucleotide sequence ID" value="NZ_BMQB01000005.1"/>
</dbReference>
<evidence type="ECO:0000313" key="9">
    <source>
        <dbReference type="Proteomes" id="UP000649739"/>
    </source>
</evidence>
<dbReference type="NCBIfam" id="TIGR03954">
    <property type="entry name" value="integ_memb_HG"/>
    <property type="match status" value="1"/>
</dbReference>
<feature type="transmembrane region" description="Helical" evidence="6">
    <location>
        <begin position="67"/>
        <end position="86"/>
    </location>
</feature>
<feature type="transmembrane region" description="Helical" evidence="6">
    <location>
        <begin position="39"/>
        <end position="60"/>
    </location>
</feature>
<dbReference type="AlphaFoldDB" id="A0A8J3FDE6"/>
<feature type="transmembrane region" description="Helical" evidence="6">
    <location>
        <begin position="7"/>
        <end position="27"/>
    </location>
</feature>
<comment type="caution">
    <text evidence="8">The sequence shown here is derived from an EMBL/GenBank/DDBJ whole genome shotgun (WGS) entry which is preliminary data.</text>
</comment>
<proteinExistence type="predicted"/>
<dbReference type="GO" id="GO:0005886">
    <property type="term" value="C:plasma membrane"/>
    <property type="evidence" value="ECO:0007669"/>
    <property type="project" value="UniProtKB-SubCell"/>
</dbReference>
<dbReference type="Proteomes" id="UP000649739">
    <property type="component" value="Unassembled WGS sequence"/>
</dbReference>
<dbReference type="EMBL" id="BMQB01000005">
    <property type="protein sequence ID" value="GGJ95880.1"/>
    <property type="molecule type" value="Genomic_DNA"/>
</dbReference>
<sequence>MQARRVFRWAALAEAVSWAGLLVGMYLKYVSETTTAGVWLFGRLHGGLFVAYLVATVWAARAERWSLWRTAVALLASVPPLATVAFERWLTLRHPAPEPRRA</sequence>
<evidence type="ECO:0000256" key="3">
    <source>
        <dbReference type="ARBA" id="ARBA00022692"/>
    </source>
</evidence>
<keyword evidence="3 6" id="KW-0812">Transmembrane</keyword>
<evidence type="ECO:0000256" key="6">
    <source>
        <dbReference type="SAM" id="Phobius"/>
    </source>
</evidence>
<evidence type="ECO:0000256" key="5">
    <source>
        <dbReference type="ARBA" id="ARBA00023136"/>
    </source>
</evidence>
<dbReference type="Pfam" id="PF12823">
    <property type="entry name" value="DUF3817"/>
    <property type="match status" value="1"/>
</dbReference>
<reference evidence="8" key="2">
    <citation type="submission" date="2020-09" db="EMBL/GenBank/DDBJ databases">
        <authorList>
            <person name="Sun Q."/>
            <person name="Ohkuma M."/>
        </authorList>
    </citation>
    <scope>NUCLEOTIDE SEQUENCE</scope>
    <source>
        <strain evidence="8">JCM 3090</strain>
    </source>
</reference>
<gene>
    <name evidence="8" type="ORF">GCM10010123_27200</name>
</gene>
<name>A0A8J3FDE6_9ACTN</name>